<proteinExistence type="predicted"/>
<evidence type="ECO:0000313" key="2">
    <source>
        <dbReference type="Proteomes" id="UP000693804"/>
    </source>
</evidence>
<dbReference type="EMBL" id="MT732435">
    <property type="protein sequence ID" value="QQV89945.1"/>
    <property type="molecule type" value="Genomic_DNA"/>
</dbReference>
<gene>
    <name evidence="1" type="ORF">Ingeline1_1</name>
</gene>
<protein>
    <submittedName>
        <fullName evidence="1">Uncharacterized protein</fullName>
    </submittedName>
</protein>
<dbReference type="Proteomes" id="UP000693804">
    <property type="component" value="Segment"/>
</dbReference>
<name>A0A8E4ZL46_9CAUD</name>
<evidence type="ECO:0000313" key="1">
    <source>
        <dbReference type="EMBL" id="QQV89945.1"/>
    </source>
</evidence>
<sequence>MGNVLKYTEYQTPITLMRNLTRLNQPFRLEFRKVDGSRRIIQKALLRKQSLSTTDKRSAYKLNYINSQSEQMGSCYIPLLISVNDQKIILHEQSA</sequence>
<accession>A0A8E4ZL46</accession>
<keyword evidence="2" id="KW-1185">Reference proteome</keyword>
<organism evidence="1 2">
    <name type="scientific">Cellulophaga phage Ingeline_1</name>
    <dbReference type="NCBI Taxonomy" id="2745674"/>
    <lineage>
        <taxon>Viruses</taxon>
        <taxon>Duplodnaviria</taxon>
        <taxon>Heunggongvirae</taxon>
        <taxon>Uroviricota</taxon>
        <taxon>Caudoviricetes</taxon>
        <taxon>Duneviridae</taxon>
        <taxon>Ingelinevirus</taxon>
        <taxon>Ingelinevirus ingeline</taxon>
    </lineage>
</organism>
<reference evidence="1" key="1">
    <citation type="submission" date="2020-07" db="EMBL/GenBank/DDBJ databases">
        <title>Highly diverse flavobacterial phages as mortality factor during North Sea spring blooms.</title>
        <authorList>
            <person name="Bartlau N."/>
            <person name="Wichels A."/>
            <person name="Krohne G."/>
            <person name="Adriaenssens E.M."/>
            <person name="Heins A."/>
            <person name="Fuchs B.M."/>
            <person name="Amann R."/>
            <person name="Moraru C."/>
        </authorList>
    </citation>
    <scope>NUCLEOTIDE SEQUENCE</scope>
</reference>